<feature type="region of interest" description="Disordered" evidence="9">
    <location>
        <begin position="1"/>
        <end position="32"/>
    </location>
</feature>
<feature type="compositionally biased region" description="Low complexity" evidence="9">
    <location>
        <begin position="482"/>
        <end position="492"/>
    </location>
</feature>
<evidence type="ECO:0000256" key="1">
    <source>
        <dbReference type="ARBA" id="ARBA00004123"/>
    </source>
</evidence>
<feature type="region of interest" description="Disordered" evidence="9">
    <location>
        <begin position="440"/>
        <end position="516"/>
    </location>
</feature>
<feature type="zinc finger region" description="C3H1-type" evidence="8">
    <location>
        <begin position="343"/>
        <end position="371"/>
    </location>
</feature>
<comment type="subcellular location">
    <subcellularLocation>
        <location evidence="1">Nucleus</location>
    </subcellularLocation>
</comment>
<dbReference type="Pfam" id="PF00642">
    <property type="entry name" value="zf-CCCH"/>
    <property type="match status" value="5"/>
</dbReference>
<keyword evidence="4 8" id="KW-0863">Zinc-finger</keyword>
<dbReference type="PROSITE" id="PS50103">
    <property type="entry name" value="ZF_C3H1"/>
    <property type="match status" value="5"/>
</dbReference>
<dbReference type="PANTHER" id="PTHR12506:SF50">
    <property type="entry name" value="ZINC FINGER CCCH DOMAIN-CONTAINING PROTEIN 26"/>
    <property type="match status" value="1"/>
</dbReference>
<dbReference type="EMBL" id="CM026421">
    <property type="protein sequence ID" value="KAG0589625.1"/>
    <property type="molecule type" value="Genomic_DNA"/>
</dbReference>
<feature type="compositionally biased region" description="Low complexity" evidence="9">
    <location>
        <begin position="48"/>
        <end position="62"/>
    </location>
</feature>
<dbReference type="Proteomes" id="UP000822688">
    <property type="component" value="Chromosome 1"/>
</dbReference>
<comment type="caution">
    <text evidence="11">The sequence shown here is derived from an EMBL/GenBank/DDBJ whole genome shotgun (WGS) entry which is preliminary data.</text>
</comment>
<evidence type="ECO:0000256" key="5">
    <source>
        <dbReference type="ARBA" id="ARBA00022833"/>
    </source>
</evidence>
<dbReference type="FunFam" id="4.10.1000.10:FF:000030">
    <property type="entry name" value="CCCH type zinc finger protein"/>
    <property type="match status" value="1"/>
</dbReference>
<keyword evidence="5 8" id="KW-0862">Zinc</keyword>
<evidence type="ECO:0000256" key="9">
    <source>
        <dbReference type="SAM" id="MobiDB-lite"/>
    </source>
</evidence>
<evidence type="ECO:0000256" key="7">
    <source>
        <dbReference type="ARBA" id="ARBA00023242"/>
    </source>
</evidence>
<feature type="zinc finger region" description="C3H1-type" evidence="8">
    <location>
        <begin position="137"/>
        <end position="165"/>
    </location>
</feature>
<feature type="domain" description="C3H1-type" evidence="10">
    <location>
        <begin position="343"/>
        <end position="371"/>
    </location>
</feature>
<keyword evidence="6" id="KW-0238">DNA-binding</keyword>
<feature type="zinc finger region" description="C3H1-type" evidence="8">
    <location>
        <begin position="183"/>
        <end position="211"/>
    </location>
</feature>
<evidence type="ECO:0000256" key="6">
    <source>
        <dbReference type="ARBA" id="ARBA00023125"/>
    </source>
</evidence>
<keyword evidence="3" id="KW-0677">Repeat</keyword>
<dbReference type="GO" id="GO:0003677">
    <property type="term" value="F:DNA binding"/>
    <property type="evidence" value="ECO:0007669"/>
    <property type="project" value="UniProtKB-KW"/>
</dbReference>
<proteinExistence type="predicted"/>
<keyword evidence="2 8" id="KW-0479">Metal-binding</keyword>
<feature type="domain" description="C3H1-type" evidence="10">
    <location>
        <begin position="389"/>
        <end position="417"/>
    </location>
</feature>
<evidence type="ECO:0000259" key="10">
    <source>
        <dbReference type="PROSITE" id="PS50103"/>
    </source>
</evidence>
<keyword evidence="12" id="KW-1185">Reference proteome</keyword>
<sequence length="516" mass="53916">MEYYAPAKGAPTSFAAGQLEQSPSPSQLASSGVQGIPAFYDDWQRHGVVSSQHQHHQGSPPGADSASEEAVWPMTMQGQDGMDGGQGPYPERPGEPDCVYYMRTGLCGFGMTCRFNHPPNRKLAAAVARGKGEYPERVGQPECQYYLKTGTCKFGATCKYHHPREKAGSTGRVHLNVLGLPLRQGEKECAYYMRTGSCKYGVTCKFHHPQPATVGALVSLPPYGSGGGGPSSAAAQAQAYPAGVPQWPIARSPYLPPRLQGPSSYGPVMPLPQGIMSMTGWNYQGPVGPPEGQQHGGYVFGGSPQGEQMSSYAPYMQGSSAMGVPAHQAQSVAGQKDTVFPERPGQPECQYYMKTGDCKFGTTCRYHHPKDRATPSPTCHLSPIGLPLRPGAPPCSFYTRYGICKFGPTCKFDHPLVGGLTYSPSASSLSDMPVAPYPIGSSPTTLAPSSSSDAQALDSSGSLEAVGGYGEGMSGHQRMRGSMDAGIGSSSGAAGGSGSGSNGGDGSSQADSGGKS</sequence>
<dbReference type="SUPFAM" id="SSF90229">
    <property type="entry name" value="CCCH zinc finger"/>
    <property type="match status" value="5"/>
</dbReference>
<dbReference type="InterPro" id="IPR036855">
    <property type="entry name" value="Znf_CCCH_sf"/>
</dbReference>
<dbReference type="SMART" id="SM00356">
    <property type="entry name" value="ZnF_C3H1"/>
    <property type="match status" value="5"/>
</dbReference>
<evidence type="ECO:0000313" key="12">
    <source>
        <dbReference type="Proteomes" id="UP000822688"/>
    </source>
</evidence>
<feature type="compositionally biased region" description="Low complexity" evidence="9">
    <location>
        <begin position="507"/>
        <end position="516"/>
    </location>
</feature>
<feature type="compositionally biased region" description="Polar residues" evidence="9">
    <location>
        <begin position="19"/>
        <end position="32"/>
    </location>
</feature>
<organism evidence="11 12">
    <name type="scientific">Ceratodon purpureus</name>
    <name type="common">Fire moss</name>
    <name type="synonym">Dicranum purpureum</name>
    <dbReference type="NCBI Taxonomy" id="3225"/>
    <lineage>
        <taxon>Eukaryota</taxon>
        <taxon>Viridiplantae</taxon>
        <taxon>Streptophyta</taxon>
        <taxon>Embryophyta</taxon>
        <taxon>Bryophyta</taxon>
        <taxon>Bryophytina</taxon>
        <taxon>Bryopsida</taxon>
        <taxon>Dicranidae</taxon>
        <taxon>Pseudoditrichales</taxon>
        <taxon>Ditrichaceae</taxon>
        <taxon>Ceratodon</taxon>
    </lineage>
</organism>
<evidence type="ECO:0000256" key="4">
    <source>
        <dbReference type="ARBA" id="ARBA00022771"/>
    </source>
</evidence>
<dbReference type="PANTHER" id="PTHR12506">
    <property type="entry name" value="PROTEIN PHOSPHATASE RELATED"/>
    <property type="match status" value="1"/>
</dbReference>
<protein>
    <recommendedName>
        <fullName evidence="10">C3H1-type domain-containing protein</fullName>
    </recommendedName>
</protein>
<evidence type="ECO:0000256" key="8">
    <source>
        <dbReference type="PROSITE-ProRule" id="PRU00723"/>
    </source>
</evidence>
<feature type="zinc finger region" description="C3H1-type" evidence="8">
    <location>
        <begin position="389"/>
        <end position="417"/>
    </location>
</feature>
<dbReference type="AlphaFoldDB" id="A0A8T0J1Z8"/>
<accession>A0A8T0J1Z8</accession>
<dbReference type="GO" id="GO:0008270">
    <property type="term" value="F:zinc ion binding"/>
    <property type="evidence" value="ECO:0007669"/>
    <property type="project" value="UniProtKB-KW"/>
</dbReference>
<feature type="domain" description="C3H1-type" evidence="10">
    <location>
        <begin position="137"/>
        <end position="165"/>
    </location>
</feature>
<dbReference type="FunFam" id="4.10.1000.10:FF:000028">
    <property type="entry name" value="Zinc finger nuclease 2"/>
    <property type="match status" value="1"/>
</dbReference>
<feature type="domain" description="C3H1-type" evidence="10">
    <location>
        <begin position="183"/>
        <end position="211"/>
    </location>
</feature>
<dbReference type="GO" id="GO:0005634">
    <property type="term" value="C:nucleus"/>
    <property type="evidence" value="ECO:0007669"/>
    <property type="project" value="UniProtKB-SubCell"/>
</dbReference>
<feature type="compositionally biased region" description="Low complexity" evidence="9">
    <location>
        <begin position="441"/>
        <end position="463"/>
    </location>
</feature>
<dbReference type="Gene3D" id="4.10.1000.10">
    <property type="entry name" value="Zinc finger, CCCH-type"/>
    <property type="match status" value="2"/>
</dbReference>
<reference evidence="11" key="1">
    <citation type="submission" date="2020-06" db="EMBL/GenBank/DDBJ databases">
        <title>WGS assembly of Ceratodon purpureus strain R40.</title>
        <authorList>
            <person name="Carey S.B."/>
            <person name="Jenkins J."/>
            <person name="Shu S."/>
            <person name="Lovell J.T."/>
            <person name="Sreedasyam A."/>
            <person name="Maumus F."/>
            <person name="Tiley G.P."/>
            <person name="Fernandez-Pozo N."/>
            <person name="Barry K."/>
            <person name="Chen C."/>
            <person name="Wang M."/>
            <person name="Lipzen A."/>
            <person name="Daum C."/>
            <person name="Saski C.A."/>
            <person name="Payton A.C."/>
            <person name="Mcbreen J.C."/>
            <person name="Conrad R.E."/>
            <person name="Kollar L.M."/>
            <person name="Olsson S."/>
            <person name="Huttunen S."/>
            <person name="Landis J.B."/>
            <person name="Wickett N.J."/>
            <person name="Johnson M.G."/>
            <person name="Rensing S.A."/>
            <person name="Grimwood J."/>
            <person name="Schmutz J."/>
            <person name="Mcdaniel S.F."/>
        </authorList>
    </citation>
    <scope>NUCLEOTIDE SEQUENCE</scope>
    <source>
        <strain evidence="11">R40</strain>
    </source>
</reference>
<keyword evidence="7" id="KW-0539">Nucleus</keyword>
<evidence type="ECO:0000256" key="3">
    <source>
        <dbReference type="ARBA" id="ARBA00022737"/>
    </source>
</evidence>
<dbReference type="InterPro" id="IPR000571">
    <property type="entry name" value="Znf_CCCH"/>
</dbReference>
<name>A0A8T0J1Z8_CERPU</name>
<dbReference type="Gene3D" id="2.30.30.1190">
    <property type="match status" value="1"/>
</dbReference>
<dbReference type="GO" id="GO:0003729">
    <property type="term" value="F:mRNA binding"/>
    <property type="evidence" value="ECO:0007669"/>
    <property type="project" value="UniProtKB-ARBA"/>
</dbReference>
<gene>
    <name evidence="11" type="ORF">KC19_1G034500</name>
</gene>
<feature type="region of interest" description="Disordered" evidence="9">
    <location>
        <begin position="48"/>
        <end position="68"/>
    </location>
</feature>
<feature type="domain" description="C3H1-type" evidence="10">
    <location>
        <begin position="92"/>
        <end position="120"/>
    </location>
</feature>
<feature type="zinc finger region" description="C3H1-type" evidence="8">
    <location>
        <begin position="92"/>
        <end position="120"/>
    </location>
</feature>
<feature type="compositionally biased region" description="Gly residues" evidence="9">
    <location>
        <begin position="493"/>
        <end position="506"/>
    </location>
</feature>
<evidence type="ECO:0000256" key="2">
    <source>
        <dbReference type="ARBA" id="ARBA00022723"/>
    </source>
</evidence>
<evidence type="ECO:0000313" key="11">
    <source>
        <dbReference type="EMBL" id="KAG0589625.1"/>
    </source>
</evidence>
<dbReference type="InterPro" id="IPR050974">
    <property type="entry name" value="Plant_ZF_CCCH"/>
</dbReference>